<keyword evidence="5 7" id="KW-0418">Kinase</keyword>
<dbReference type="PANTHER" id="PTHR43547">
    <property type="entry name" value="TWO-COMPONENT HISTIDINE KINASE"/>
    <property type="match status" value="1"/>
</dbReference>
<dbReference type="CDD" id="cd00075">
    <property type="entry name" value="HATPase"/>
    <property type="match status" value="1"/>
</dbReference>
<evidence type="ECO:0000256" key="4">
    <source>
        <dbReference type="ARBA" id="ARBA00022679"/>
    </source>
</evidence>
<dbReference type="InterPro" id="IPR004358">
    <property type="entry name" value="Sig_transdc_His_kin-like_C"/>
</dbReference>
<comment type="caution">
    <text evidence="7">The sequence shown here is derived from an EMBL/GenBank/DDBJ whole genome shotgun (WGS) entry which is preliminary data.</text>
</comment>
<proteinExistence type="predicted"/>
<dbReference type="SMART" id="SM00387">
    <property type="entry name" value="HATPase_c"/>
    <property type="match status" value="1"/>
</dbReference>
<evidence type="ECO:0000256" key="1">
    <source>
        <dbReference type="ARBA" id="ARBA00000085"/>
    </source>
</evidence>
<dbReference type="PROSITE" id="PS50109">
    <property type="entry name" value="HIS_KIN"/>
    <property type="match status" value="1"/>
</dbReference>
<keyword evidence="4 7" id="KW-0808">Transferase</keyword>
<evidence type="ECO:0000256" key="5">
    <source>
        <dbReference type="ARBA" id="ARBA00022777"/>
    </source>
</evidence>
<feature type="domain" description="Histidine kinase" evidence="6">
    <location>
        <begin position="1"/>
        <end position="167"/>
    </location>
</feature>
<dbReference type="GO" id="GO:0000155">
    <property type="term" value="F:phosphorelay sensor kinase activity"/>
    <property type="evidence" value="ECO:0007669"/>
    <property type="project" value="TreeGrafter"/>
</dbReference>
<evidence type="ECO:0000256" key="3">
    <source>
        <dbReference type="ARBA" id="ARBA00022553"/>
    </source>
</evidence>
<reference evidence="7" key="1">
    <citation type="submission" date="2019-08" db="EMBL/GenBank/DDBJ databases">
        <authorList>
            <person name="Kucharzyk K."/>
            <person name="Murdoch R.W."/>
            <person name="Higgins S."/>
            <person name="Loffler F."/>
        </authorList>
    </citation>
    <scope>NUCLEOTIDE SEQUENCE</scope>
</reference>
<gene>
    <name evidence="7" type="primary">cusS_8</name>
    <name evidence="7" type="ORF">SDC9_167210</name>
</gene>
<dbReference type="SUPFAM" id="SSF55874">
    <property type="entry name" value="ATPase domain of HSP90 chaperone/DNA topoisomerase II/histidine kinase"/>
    <property type="match status" value="1"/>
</dbReference>
<protein>
    <recommendedName>
        <fullName evidence="2">histidine kinase</fullName>
        <ecNumber evidence="2">2.7.13.3</ecNumber>
    </recommendedName>
</protein>
<dbReference type="InterPro" id="IPR003594">
    <property type="entry name" value="HATPase_dom"/>
</dbReference>
<keyword evidence="3" id="KW-0597">Phosphoprotein</keyword>
<evidence type="ECO:0000256" key="2">
    <source>
        <dbReference type="ARBA" id="ARBA00012438"/>
    </source>
</evidence>
<evidence type="ECO:0000313" key="7">
    <source>
        <dbReference type="EMBL" id="MPN19838.1"/>
    </source>
</evidence>
<dbReference type="EC" id="2.7.13.3" evidence="2"/>
<name>A0A645FZ54_9ZZZZ</name>
<organism evidence="7">
    <name type="scientific">bioreactor metagenome</name>
    <dbReference type="NCBI Taxonomy" id="1076179"/>
    <lineage>
        <taxon>unclassified sequences</taxon>
        <taxon>metagenomes</taxon>
        <taxon>ecological metagenomes</taxon>
    </lineage>
</organism>
<dbReference type="PRINTS" id="PR00344">
    <property type="entry name" value="BCTRLSENSOR"/>
</dbReference>
<dbReference type="EMBL" id="VSSQ01067452">
    <property type="protein sequence ID" value="MPN19838.1"/>
    <property type="molecule type" value="Genomic_DNA"/>
</dbReference>
<comment type="catalytic activity">
    <reaction evidence="1">
        <text>ATP + protein L-histidine = ADP + protein N-phospho-L-histidine.</text>
        <dbReference type="EC" id="2.7.13.3"/>
    </reaction>
</comment>
<dbReference type="PANTHER" id="PTHR43547:SF2">
    <property type="entry name" value="HYBRID SIGNAL TRANSDUCTION HISTIDINE KINASE C"/>
    <property type="match status" value="1"/>
</dbReference>
<dbReference type="FunFam" id="3.30.565.10:FF:000006">
    <property type="entry name" value="Sensor histidine kinase WalK"/>
    <property type="match status" value="1"/>
</dbReference>
<dbReference type="InterPro" id="IPR036890">
    <property type="entry name" value="HATPase_C_sf"/>
</dbReference>
<sequence>MADLERLSQAESDNLKLRRVPVDLLELSRAAGSFFEAQRAKKKISLEITGSACVVRADPDRISQVLHNLLSNAVKYTPEHGRIRIMAEPGKHGAVLTVEDSGIGIPPQELPLIFERFYRTDRSRSRNTGGAGIGLAIARSIAAAHGGTLTAESEPDKGSRFILTLPG</sequence>
<dbReference type="InterPro" id="IPR005467">
    <property type="entry name" value="His_kinase_dom"/>
</dbReference>
<dbReference type="Pfam" id="PF02518">
    <property type="entry name" value="HATPase_c"/>
    <property type="match status" value="1"/>
</dbReference>
<evidence type="ECO:0000259" key="6">
    <source>
        <dbReference type="PROSITE" id="PS50109"/>
    </source>
</evidence>
<dbReference type="Gene3D" id="3.30.565.10">
    <property type="entry name" value="Histidine kinase-like ATPase, C-terminal domain"/>
    <property type="match status" value="1"/>
</dbReference>
<dbReference type="AlphaFoldDB" id="A0A645FZ54"/>
<accession>A0A645FZ54</accession>